<dbReference type="AlphaFoldDB" id="A0AAN7DBY3"/>
<evidence type="ECO:0000313" key="2">
    <source>
        <dbReference type="EMBL" id="KAK4513943.1"/>
    </source>
</evidence>
<dbReference type="Pfam" id="PF12937">
    <property type="entry name" value="F-box-like"/>
    <property type="match status" value="1"/>
</dbReference>
<evidence type="ECO:0000259" key="1">
    <source>
        <dbReference type="Pfam" id="PF12937"/>
    </source>
</evidence>
<name>A0AAN7DBY3_9FUNG</name>
<protein>
    <recommendedName>
        <fullName evidence="1">F-box domain-containing protein</fullName>
    </recommendedName>
</protein>
<dbReference type="GeneID" id="89949636"/>
<proteinExistence type="predicted"/>
<dbReference type="Proteomes" id="UP001304243">
    <property type="component" value="Unassembled WGS sequence"/>
</dbReference>
<comment type="caution">
    <text evidence="2">The sequence shown here is derived from an EMBL/GenBank/DDBJ whole genome shotgun (WGS) entry which is preliminary data.</text>
</comment>
<keyword evidence="3" id="KW-1185">Reference proteome</keyword>
<feature type="domain" description="F-box" evidence="1">
    <location>
        <begin position="12"/>
        <end position="66"/>
    </location>
</feature>
<dbReference type="EMBL" id="JASEJX010000016">
    <property type="protein sequence ID" value="KAK4513943.1"/>
    <property type="molecule type" value="Genomic_DNA"/>
</dbReference>
<reference evidence="2 3" key="1">
    <citation type="submission" date="2022-11" db="EMBL/GenBank/DDBJ databases">
        <title>Mucor velutinosus strain NIH1002 WGS.</title>
        <authorList>
            <person name="Subramanian P."/>
            <person name="Mullikin J.C."/>
            <person name="Segre J.A."/>
            <person name="Zelazny A.M."/>
        </authorList>
    </citation>
    <scope>NUCLEOTIDE SEQUENCE [LARGE SCALE GENOMIC DNA]</scope>
    <source>
        <strain evidence="2 3">NIH1002</strain>
    </source>
</reference>
<gene>
    <name evidence="2" type="ORF">ATC70_005950</name>
</gene>
<dbReference type="RefSeq" id="XP_064680609.1">
    <property type="nucleotide sequence ID" value="XM_064825232.1"/>
</dbReference>
<evidence type="ECO:0000313" key="3">
    <source>
        <dbReference type="Proteomes" id="UP001304243"/>
    </source>
</evidence>
<dbReference type="InterPro" id="IPR001810">
    <property type="entry name" value="F-box_dom"/>
</dbReference>
<dbReference type="SUPFAM" id="SSF52047">
    <property type="entry name" value="RNI-like"/>
    <property type="match status" value="1"/>
</dbReference>
<accession>A0AAN7DBY3</accession>
<organism evidence="2 3">
    <name type="scientific">Mucor velutinosus</name>
    <dbReference type="NCBI Taxonomy" id="708070"/>
    <lineage>
        <taxon>Eukaryota</taxon>
        <taxon>Fungi</taxon>
        <taxon>Fungi incertae sedis</taxon>
        <taxon>Mucoromycota</taxon>
        <taxon>Mucoromycotina</taxon>
        <taxon>Mucoromycetes</taxon>
        <taxon>Mucorales</taxon>
        <taxon>Mucorineae</taxon>
        <taxon>Mucoraceae</taxon>
        <taxon>Mucor</taxon>
    </lineage>
</organism>
<sequence>MVTKRNSSNHAWNNLPSPILCNILHYAQHSSNLMLESNASVISACQLVCKGWSQAAQNALYKQVHLGSNTLRFLNTLINAKELGGFVKILVIEESMLDLGDIFDLLEDIFTHCPNIEELYSFEQAVKNDIWTYVNSVRKVPQHLKTFTTTTSDAANSPLYSPMAIRFEDTLTRLQLCFNTARVNNIEQVYYSLLSKRLGHFAFLQHLRIDHWRVKSWQDFDTLLDRCSATLRELVFIHLYLPNHIFPQTYKICPNTNVKHLKIGASNFPAAAIQYFKGKMAVLENFDLLFVSFPDGCLQDAIAWWAHLMQLCMNLTSYNIKFSRSSYLDIYKLRRCIKFSAITTTQWKNIKSKTVTLLFNVNQDGGNVISLSKSWCKYAIDLGFDKVDYLTFISQWMQMYSPHHIHIQGESMDSQYQMIKGIDATQTQKVSTVAARSLLERTCSKTNLHIFFTALSFIARKHVEVLHFDSLVLCYNYPLANNTLNNLQVSELKFTKSILQHQALECISKMFVKIDKLMLDTCCLLVDDPFQLSVCLPFTEMTALELNINLFVNATSWSPHKKQVYSECCSLENLNLLRAVSDDGHFIVKIETQDKTHVFHKQGAGDAKKSYIKPDYAVGNAFTFAIFIKCKQLSEMRIKGEHGLKWDIKIE</sequence>